<dbReference type="Pfam" id="PF00549">
    <property type="entry name" value="Ligase_CoA"/>
    <property type="match status" value="1"/>
</dbReference>
<evidence type="ECO:0000256" key="8">
    <source>
        <dbReference type="ARBA" id="ARBA00050563"/>
    </source>
</evidence>
<comment type="pathway">
    <text evidence="10">Carbohydrate metabolism; tricarboxylic acid cycle; succinate from succinyl-CoA (ligase route): step 1/1.</text>
</comment>
<dbReference type="GO" id="GO:0006099">
    <property type="term" value="P:tricarboxylic acid cycle"/>
    <property type="evidence" value="ECO:0007669"/>
    <property type="project" value="UniProtKB-UniRule"/>
</dbReference>
<dbReference type="RefSeq" id="WP_259055852.1">
    <property type="nucleotide sequence ID" value="NZ_JANUCT010000013.1"/>
</dbReference>
<dbReference type="EC" id="6.2.1.5" evidence="10"/>
<dbReference type="PIRSF" id="PIRSF001554">
    <property type="entry name" value="SucCS_beta"/>
    <property type="match status" value="1"/>
</dbReference>
<feature type="binding site" evidence="10">
    <location>
        <position position="99"/>
    </location>
    <ligand>
        <name>ATP</name>
        <dbReference type="ChEBI" id="CHEBI:30616"/>
    </ligand>
</feature>
<dbReference type="NCBIfam" id="TIGR01016">
    <property type="entry name" value="sucCoAbeta"/>
    <property type="match status" value="1"/>
</dbReference>
<dbReference type="Pfam" id="PF08442">
    <property type="entry name" value="ATP-grasp_2"/>
    <property type="match status" value="1"/>
</dbReference>
<dbReference type="InterPro" id="IPR013815">
    <property type="entry name" value="ATP_grasp_subdomain_1"/>
</dbReference>
<comment type="similarity">
    <text evidence="1 10">Belongs to the succinate/malate CoA ligase beta subunit family.</text>
</comment>
<dbReference type="FunFam" id="3.30.1490.20:FF:000002">
    <property type="entry name" value="Succinate--CoA ligase [ADP-forming] subunit beta"/>
    <property type="match status" value="1"/>
</dbReference>
<keyword evidence="6 10" id="KW-0067">ATP-binding</keyword>
<dbReference type="Gene3D" id="3.30.470.20">
    <property type="entry name" value="ATP-grasp fold, B domain"/>
    <property type="match status" value="1"/>
</dbReference>
<comment type="catalytic activity">
    <reaction evidence="9">
        <text>GTP + succinate + CoA = succinyl-CoA + GDP + phosphate</text>
        <dbReference type="Rhea" id="RHEA:22120"/>
        <dbReference type="ChEBI" id="CHEBI:30031"/>
        <dbReference type="ChEBI" id="CHEBI:37565"/>
        <dbReference type="ChEBI" id="CHEBI:43474"/>
        <dbReference type="ChEBI" id="CHEBI:57287"/>
        <dbReference type="ChEBI" id="CHEBI:57292"/>
        <dbReference type="ChEBI" id="CHEBI:58189"/>
    </reaction>
    <physiologicalReaction direction="right-to-left" evidence="9">
        <dbReference type="Rhea" id="RHEA:22122"/>
    </physiologicalReaction>
</comment>
<protein>
    <recommendedName>
        <fullName evidence="10">Succinate--CoA ligase [ADP-forming] subunit beta</fullName>
        <ecNumber evidence="10">6.2.1.5</ecNumber>
    </recommendedName>
    <alternativeName>
        <fullName evidence="10">Succinyl-CoA synthetase subunit beta</fullName>
        <shortName evidence="10">SCS-beta</shortName>
    </alternativeName>
</protein>
<dbReference type="InterPro" id="IPR013650">
    <property type="entry name" value="ATP-grasp_succ-CoA_synth-type"/>
</dbReference>
<dbReference type="PANTHER" id="PTHR11815">
    <property type="entry name" value="SUCCINYL-COA SYNTHETASE BETA CHAIN"/>
    <property type="match status" value="1"/>
</dbReference>
<evidence type="ECO:0000259" key="11">
    <source>
        <dbReference type="PROSITE" id="PS50975"/>
    </source>
</evidence>
<evidence type="ECO:0000256" key="7">
    <source>
        <dbReference type="ARBA" id="ARBA00022842"/>
    </source>
</evidence>
<evidence type="ECO:0000256" key="3">
    <source>
        <dbReference type="ARBA" id="ARBA00022598"/>
    </source>
</evidence>
<feature type="binding site" evidence="10">
    <location>
        <begin position="53"/>
        <end position="55"/>
    </location>
    <ligand>
        <name>ATP</name>
        <dbReference type="ChEBI" id="CHEBI:30616"/>
    </ligand>
</feature>
<dbReference type="AlphaFoldDB" id="A0AAE3L4H4"/>
<keyword evidence="7 10" id="KW-0460">Magnesium</keyword>
<dbReference type="Proteomes" id="UP001204445">
    <property type="component" value="Unassembled WGS sequence"/>
</dbReference>
<comment type="catalytic activity">
    <reaction evidence="8">
        <text>succinate + ATP + CoA = succinyl-CoA + ADP + phosphate</text>
        <dbReference type="Rhea" id="RHEA:17661"/>
        <dbReference type="ChEBI" id="CHEBI:30031"/>
        <dbReference type="ChEBI" id="CHEBI:30616"/>
        <dbReference type="ChEBI" id="CHEBI:43474"/>
        <dbReference type="ChEBI" id="CHEBI:57287"/>
        <dbReference type="ChEBI" id="CHEBI:57292"/>
        <dbReference type="ChEBI" id="CHEBI:456216"/>
        <dbReference type="EC" id="6.2.1.5"/>
    </reaction>
    <physiologicalReaction direction="right-to-left" evidence="8">
        <dbReference type="Rhea" id="RHEA:17663"/>
    </physiologicalReaction>
</comment>
<evidence type="ECO:0000313" key="12">
    <source>
        <dbReference type="EMBL" id="MCS3903878.1"/>
    </source>
</evidence>
<comment type="function">
    <text evidence="10">Succinyl-CoA synthetase functions in the citric acid cycle (TCA), coupling the hydrolysis of succinyl-CoA to the synthesis of either ATP or GTP and thus represents the only step of substrate-level phosphorylation in the TCA. The beta subunit provides nucleotide specificity of the enzyme and binds the substrate succinate, while the binding sites for coenzyme A and phosphate are found in the alpha subunit.</text>
</comment>
<dbReference type="InterPro" id="IPR005811">
    <property type="entry name" value="SUCC_ACL_C"/>
</dbReference>
<name>A0AAE3L4H4_9GAMM</name>
<proteinExistence type="inferred from homology"/>
<dbReference type="Gene3D" id="3.40.50.261">
    <property type="entry name" value="Succinyl-CoA synthetase domains"/>
    <property type="match status" value="1"/>
</dbReference>
<dbReference type="GO" id="GO:0000287">
    <property type="term" value="F:magnesium ion binding"/>
    <property type="evidence" value="ECO:0007669"/>
    <property type="project" value="UniProtKB-UniRule"/>
</dbReference>
<evidence type="ECO:0000256" key="9">
    <source>
        <dbReference type="ARBA" id="ARBA00052891"/>
    </source>
</evidence>
<evidence type="ECO:0000256" key="5">
    <source>
        <dbReference type="ARBA" id="ARBA00022741"/>
    </source>
</evidence>
<feature type="binding site" evidence="10">
    <location>
        <position position="102"/>
    </location>
    <ligand>
        <name>ATP</name>
        <dbReference type="ChEBI" id="CHEBI:30616"/>
    </ligand>
</feature>
<dbReference type="GO" id="GO:0004775">
    <property type="term" value="F:succinate-CoA ligase (ADP-forming) activity"/>
    <property type="evidence" value="ECO:0007669"/>
    <property type="project" value="UniProtKB-UniRule"/>
</dbReference>
<dbReference type="FunFam" id="3.40.50.261:FF:000001">
    <property type="entry name" value="Succinate--CoA ligase [ADP-forming] subunit beta"/>
    <property type="match status" value="1"/>
</dbReference>
<comment type="caution">
    <text evidence="12">The sequence shown here is derived from an EMBL/GenBank/DDBJ whole genome shotgun (WGS) entry which is preliminary data.</text>
</comment>
<evidence type="ECO:0000256" key="4">
    <source>
        <dbReference type="ARBA" id="ARBA00022723"/>
    </source>
</evidence>
<reference evidence="12" key="1">
    <citation type="submission" date="2022-08" db="EMBL/GenBank/DDBJ databases">
        <title>Genomic Encyclopedia of Type Strains, Phase III (KMG-III): the genomes of soil and plant-associated and newly described type strains.</title>
        <authorList>
            <person name="Whitman W."/>
        </authorList>
    </citation>
    <scope>NUCLEOTIDE SEQUENCE</scope>
    <source>
        <strain evidence="12">HMT 1</strain>
    </source>
</reference>
<evidence type="ECO:0000256" key="10">
    <source>
        <dbReference type="HAMAP-Rule" id="MF_00558"/>
    </source>
</evidence>
<dbReference type="EMBL" id="JANUCT010000013">
    <property type="protein sequence ID" value="MCS3903878.1"/>
    <property type="molecule type" value="Genomic_DNA"/>
</dbReference>
<evidence type="ECO:0000256" key="1">
    <source>
        <dbReference type="ARBA" id="ARBA00009182"/>
    </source>
</evidence>
<keyword evidence="4 10" id="KW-0479">Metal-binding</keyword>
<feature type="binding site" evidence="10">
    <location>
        <position position="264"/>
    </location>
    <ligand>
        <name>substrate</name>
        <note>ligand shared with subunit alpha</note>
    </ligand>
</feature>
<dbReference type="GO" id="GO:0005829">
    <property type="term" value="C:cytosol"/>
    <property type="evidence" value="ECO:0007669"/>
    <property type="project" value="TreeGrafter"/>
</dbReference>
<dbReference type="HAMAP" id="MF_00558">
    <property type="entry name" value="Succ_CoA_beta"/>
    <property type="match status" value="1"/>
</dbReference>
<dbReference type="InterPro" id="IPR017866">
    <property type="entry name" value="Succ-CoA_synthase_bsu_CS"/>
</dbReference>
<accession>A0AAE3L4H4</accession>
<dbReference type="FunFam" id="3.30.470.20:FF:000002">
    <property type="entry name" value="Succinate--CoA ligase [ADP-forming] subunit beta"/>
    <property type="match status" value="1"/>
</dbReference>
<gene>
    <name evidence="10" type="primary">sucC</name>
    <name evidence="12" type="ORF">J2T55_001910</name>
</gene>
<feature type="binding site" evidence="10">
    <location>
        <begin position="321"/>
        <end position="323"/>
    </location>
    <ligand>
        <name>substrate</name>
        <note>ligand shared with subunit alpha</note>
    </ligand>
</feature>
<keyword evidence="5 10" id="KW-0547">Nucleotide-binding</keyword>
<dbReference type="Gene3D" id="3.30.1490.20">
    <property type="entry name" value="ATP-grasp fold, A domain"/>
    <property type="match status" value="1"/>
</dbReference>
<dbReference type="SUPFAM" id="SSF56059">
    <property type="entry name" value="Glutathione synthetase ATP-binding domain-like"/>
    <property type="match status" value="1"/>
</dbReference>
<feature type="binding site" evidence="10">
    <location>
        <position position="46"/>
    </location>
    <ligand>
        <name>ATP</name>
        <dbReference type="ChEBI" id="CHEBI:30616"/>
    </ligand>
</feature>
<dbReference type="PANTHER" id="PTHR11815:SF10">
    <property type="entry name" value="SUCCINATE--COA LIGASE [GDP-FORMING] SUBUNIT BETA, MITOCHONDRIAL"/>
    <property type="match status" value="1"/>
</dbReference>
<dbReference type="GO" id="GO:0042709">
    <property type="term" value="C:succinate-CoA ligase complex"/>
    <property type="evidence" value="ECO:0007669"/>
    <property type="project" value="TreeGrafter"/>
</dbReference>
<evidence type="ECO:0000313" key="13">
    <source>
        <dbReference type="Proteomes" id="UP001204445"/>
    </source>
</evidence>
<keyword evidence="2 10" id="KW-0816">Tricarboxylic acid cycle</keyword>
<dbReference type="GO" id="GO:0005524">
    <property type="term" value="F:ATP binding"/>
    <property type="evidence" value="ECO:0007669"/>
    <property type="project" value="UniProtKB-UniRule"/>
</dbReference>
<sequence length="386" mass="42104">MNLHEYQAKLLFAEYGIPVPAGKPAHSVKEALRHAHDLRGSGWIVKAQVYAGGRGKAGGVQMATSIDEVENHSRRLLGQRLVTQQSGPKGQPVNCLLIEKRSEIQRELYLGMLVDRASRRIAVIASSAGGMDIETVAANQPEQIFRLTINPVLGLQDYQSRRIGFALELDADQREQLRQILRHMYRLFLARDLSLIEINPLIVDDSNNLVALDAKITLDDNALMRQPELAEWHDPTQEDERESIARRFDLNYVTLDGNIACMVNGAGLAMATMDIIKLYGGEPANFLDVGGGATADKVAEAFKLITSDDNVRAILVNIFGGIVRCDLIADGIIQAVREVGVNVPIIARLEGTNVDEGKAKLKDSGLNITAADDLGDAAQKAVAAVR</sequence>
<dbReference type="NCBIfam" id="NF001913">
    <property type="entry name" value="PRK00696.1"/>
    <property type="match status" value="1"/>
</dbReference>
<feature type="binding site" evidence="10">
    <location>
        <position position="213"/>
    </location>
    <ligand>
        <name>Mg(2+)</name>
        <dbReference type="ChEBI" id="CHEBI:18420"/>
    </ligand>
</feature>
<comment type="cofactor">
    <cofactor evidence="10">
        <name>Mg(2+)</name>
        <dbReference type="ChEBI" id="CHEBI:18420"/>
    </cofactor>
    <text evidence="10">Binds 1 Mg(2+) ion per subunit.</text>
</comment>
<feature type="binding site" evidence="10">
    <location>
        <position position="199"/>
    </location>
    <ligand>
        <name>Mg(2+)</name>
        <dbReference type="ChEBI" id="CHEBI:18420"/>
    </ligand>
</feature>
<dbReference type="PROSITE" id="PS01217">
    <property type="entry name" value="SUCCINYL_COA_LIG_3"/>
    <property type="match status" value="1"/>
</dbReference>
<dbReference type="PROSITE" id="PS50975">
    <property type="entry name" value="ATP_GRASP"/>
    <property type="match status" value="1"/>
</dbReference>
<keyword evidence="13" id="KW-1185">Reference proteome</keyword>
<feature type="domain" description="ATP-grasp" evidence="11">
    <location>
        <begin position="9"/>
        <end position="249"/>
    </location>
</feature>
<feature type="binding site" evidence="10">
    <location>
        <position position="107"/>
    </location>
    <ligand>
        <name>ATP</name>
        <dbReference type="ChEBI" id="CHEBI:30616"/>
    </ligand>
</feature>
<dbReference type="InterPro" id="IPR016102">
    <property type="entry name" value="Succinyl-CoA_synth-like"/>
</dbReference>
<dbReference type="SUPFAM" id="SSF52210">
    <property type="entry name" value="Succinyl-CoA synthetase domains"/>
    <property type="match status" value="1"/>
</dbReference>
<evidence type="ECO:0000256" key="2">
    <source>
        <dbReference type="ARBA" id="ARBA00022532"/>
    </source>
</evidence>
<dbReference type="InterPro" id="IPR011761">
    <property type="entry name" value="ATP-grasp"/>
</dbReference>
<comment type="subunit">
    <text evidence="10">Heterotetramer of two alpha and two beta subunits.</text>
</comment>
<dbReference type="GO" id="GO:0006104">
    <property type="term" value="P:succinyl-CoA metabolic process"/>
    <property type="evidence" value="ECO:0007669"/>
    <property type="project" value="TreeGrafter"/>
</dbReference>
<keyword evidence="3 10" id="KW-0436">Ligase</keyword>
<dbReference type="InterPro" id="IPR005809">
    <property type="entry name" value="Succ_CoA_ligase-like_bsu"/>
</dbReference>
<evidence type="ECO:0000256" key="6">
    <source>
        <dbReference type="ARBA" id="ARBA00022840"/>
    </source>
</evidence>
<organism evidence="12 13">
    <name type="scientific">Methylohalomonas lacus</name>
    <dbReference type="NCBI Taxonomy" id="398773"/>
    <lineage>
        <taxon>Bacteria</taxon>
        <taxon>Pseudomonadati</taxon>
        <taxon>Pseudomonadota</taxon>
        <taxon>Gammaproteobacteria</taxon>
        <taxon>Methylohalomonadales</taxon>
        <taxon>Methylohalomonadaceae</taxon>
        <taxon>Methylohalomonas</taxon>
    </lineage>
</organism>